<evidence type="ECO:0000313" key="2">
    <source>
        <dbReference type="EMBL" id="KTD14618.1"/>
    </source>
</evidence>
<dbReference type="Proteomes" id="UP000054691">
    <property type="component" value="Unassembled WGS sequence"/>
</dbReference>
<reference evidence="2 4" key="1">
    <citation type="submission" date="2015-11" db="EMBL/GenBank/DDBJ databases">
        <title>Genomic analysis of 38 Legionella species identifies large and diverse effector repertoires.</title>
        <authorList>
            <person name="Burstein D."/>
            <person name="Amaro F."/>
            <person name="Zusman T."/>
            <person name="Lifshitz Z."/>
            <person name="Cohen O."/>
            <person name="Gilbert J.A."/>
            <person name="Pupko T."/>
            <person name="Shuman H.A."/>
            <person name="Segal G."/>
        </authorList>
    </citation>
    <scope>NUCLEOTIDE SEQUENCE [LARGE SCALE GENOMIC DNA]</scope>
    <source>
        <strain evidence="2 4">Lyon 8420412</strain>
    </source>
</reference>
<organism evidence="3 5">
    <name type="scientific">Legionella gratiana</name>
    <dbReference type="NCBI Taxonomy" id="45066"/>
    <lineage>
        <taxon>Bacteria</taxon>
        <taxon>Pseudomonadati</taxon>
        <taxon>Pseudomonadota</taxon>
        <taxon>Gammaproteobacteria</taxon>
        <taxon>Legionellales</taxon>
        <taxon>Legionellaceae</taxon>
        <taxon>Legionella</taxon>
    </lineage>
</organism>
<evidence type="ECO:0000313" key="5">
    <source>
        <dbReference type="Proteomes" id="UP000254476"/>
    </source>
</evidence>
<evidence type="ECO:0000256" key="1">
    <source>
        <dbReference type="SAM" id="Coils"/>
    </source>
</evidence>
<name>A0A378J2S8_9GAMM</name>
<gene>
    <name evidence="3" type="primary">sidG</name>
    <name evidence="2" type="ORF">Lgra_0649</name>
    <name evidence="3" type="ORF">NCTC12388_00358</name>
</gene>
<dbReference type="OrthoDB" id="5654016at2"/>
<keyword evidence="1" id="KW-0175">Coiled coil</keyword>
<dbReference type="STRING" id="45066.Lgra_0649"/>
<feature type="coiled-coil region" evidence="1">
    <location>
        <begin position="272"/>
        <end position="299"/>
    </location>
</feature>
<reference evidence="3 5" key="2">
    <citation type="submission" date="2018-06" db="EMBL/GenBank/DDBJ databases">
        <authorList>
            <consortium name="Pathogen Informatics"/>
            <person name="Doyle S."/>
        </authorList>
    </citation>
    <scope>NUCLEOTIDE SEQUENCE [LARGE SCALE GENOMIC DNA]</scope>
    <source>
        <strain evidence="3 5">NCTC12388</strain>
    </source>
</reference>
<sequence length="661" mass="74617">MFKYDPSLHHVKIQFWGTKEKTSNGIDNFVEQELFGGNCGHVSIVMSLPINEETKKWIATYCYEQTYEQFNAILPNLTIENFFKIAKQRIPTTHIQHSTHSAKYNKEMFEKTKEIVSNIEFAQIEFSWWPSKDENFFLSDTDEDMVDERKGRSFNYSKNAKEYLHPEERMHAGKLGAQIMTYAPSVIVHQRDLSDTQVKKINIGLQLERINEYLGVKDLLISKINAMNTFKVEGSLTLICKNIGLKSDALIRDYLEKNPGKVAVQKFKIFFLKKVEEHIKTLEEQETLLKKELETLEHEEFNSEYITKGIPPDHVVTLPFLTDDRRGLSPEAMLKKMREVTNPNAPKFDLHTKNCSKITTDILTAGADHDPLLKHALSGLALGFFGTPQQVLSNVQTACAIIAENKKNTLLTRIANISFLQEAMGNLISIIMDQEASRGKKFGVGTALILVALARLPTAIIKIVLAPSETIGHIISGVSMIWNHAHSATLKAVAALASIIALVALAPFALVEQGIKHISKPFHALARWMSKKTSPPSVEDQVTNGSYRSMMTELINEEVAQRIQENTLELPRKKTPLEILVNFETAFQDNPDKVITLSDKDFDKINKYVGEKKDSALRLQSCCNESLQRANRLSIKPSKEVDALFREKGSDSDGHLFSIKS</sequence>
<evidence type="ECO:0000313" key="4">
    <source>
        <dbReference type="Proteomes" id="UP000054691"/>
    </source>
</evidence>
<dbReference type="AlphaFoldDB" id="A0A378J2S8"/>
<dbReference type="EMBL" id="UGOB01000001">
    <property type="protein sequence ID" value="STX41696.1"/>
    <property type="molecule type" value="Genomic_DNA"/>
</dbReference>
<dbReference type="Proteomes" id="UP000254476">
    <property type="component" value="Unassembled WGS sequence"/>
</dbReference>
<dbReference type="RefSeq" id="WP_058497855.1">
    <property type="nucleotide sequence ID" value="NZ_CAAAHW010000008.1"/>
</dbReference>
<protein>
    <submittedName>
        <fullName evidence="3">Protein SidG</fullName>
    </submittedName>
    <submittedName>
        <fullName evidence="2">SidG protein, substrate of the Dot/Icm system</fullName>
    </submittedName>
</protein>
<evidence type="ECO:0000313" key="3">
    <source>
        <dbReference type="EMBL" id="STX41696.1"/>
    </source>
</evidence>
<dbReference type="EMBL" id="LNYE01000006">
    <property type="protein sequence ID" value="KTD14618.1"/>
    <property type="molecule type" value="Genomic_DNA"/>
</dbReference>
<keyword evidence="4" id="KW-1185">Reference proteome</keyword>
<proteinExistence type="predicted"/>
<accession>A0A378J2S8</accession>